<dbReference type="PANTHER" id="PTHR11819:SF77">
    <property type="entry name" value="SODIUM_GLUCOSE COTRANSPORT PROTEIN"/>
    <property type="match status" value="1"/>
</dbReference>
<feature type="transmembrane region" description="Helical" evidence="7">
    <location>
        <begin position="152"/>
        <end position="174"/>
    </location>
</feature>
<feature type="transmembrane region" description="Helical" evidence="7">
    <location>
        <begin position="6"/>
        <end position="24"/>
    </location>
</feature>
<evidence type="ECO:0000313" key="9">
    <source>
        <dbReference type="Proteomes" id="UP000753961"/>
    </source>
</evidence>
<evidence type="ECO:0000256" key="6">
    <source>
        <dbReference type="RuleBase" id="RU362091"/>
    </source>
</evidence>
<feature type="transmembrane region" description="Helical" evidence="7">
    <location>
        <begin position="127"/>
        <end position="146"/>
    </location>
</feature>
<evidence type="ECO:0000256" key="3">
    <source>
        <dbReference type="ARBA" id="ARBA00022692"/>
    </source>
</evidence>
<dbReference type="CDD" id="cd11477">
    <property type="entry name" value="SLC5sbd_u1"/>
    <property type="match status" value="1"/>
</dbReference>
<sequence>MSLSQLDWLVIILFLIVLAIIGFVSGRGAGKNTESYFLSGRNTPWWLLGISMVATTFSLGTPNLVADIVRTGGVEKNWLWWSFLLTGLLTVFVYAKLWNRSKILTDLEFYEIRYSGKAAAFLRGFRAIYLGLFFNILVLASASLAFIKISSIMLGINPVMPLIIVGLIVTIYSTIGGLKSVLWTDLFQFSFAIGGSIYAAISIINSPEIGGLSNFMDHESIVSKLSFIPDFSNPYNALIVFIIPITIQWWAAWYPGSEPGGGGYIAQRMLAAKSEKGATAATLLFNFFHYAIRPWPWILVGLGSLVIYPDIQSMIQDYPNVPVQYIKNDFAYPAMLKRFLPTGVLGLVFASLIAAYMSTVSTQINWGASYLVNDFYCRFLNKSATEPRKVLVGRIVTVILVVVSTILALYLKNALQVFQYMLMIGAGTGLLYILRWFWWRINAWSEIAAMLGALIGSLVVIIIESYYFVDLSDVNGQTILGFELTLSLWDSLKFVFIVVFTTALWLIVTLCTKPSENSVLKKFYLRTKPGGPGWKTFLRRIDMEDSEIYSEKWSVPVGLLCMSLGCISIYSCLFSIGNFLYGNYLIGFLLLTLSVASGYAITRFWNRLF</sequence>
<dbReference type="Gene3D" id="1.20.1730.10">
    <property type="entry name" value="Sodium/glucose cotransporter"/>
    <property type="match status" value="1"/>
</dbReference>
<dbReference type="PROSITE" id="PS50283">
    <property type="entry name" value="NA_SOLUT_SYMP_3"/>
    <property type="match status" value="1"/>
</dbReference>
<keyword evidence="5 7" id="KW-0472">Membrane</keyword>
<feature type="transmembrane region" description="Helical" evidence="7">
    <location>
        <begin position="553"/>
        <end position="576"/>
    </location>
</feature>
<protein>
    <submittedName>
        <fullName evidence="8">Na+:solute symporter</fullName>
    </submittedName>
</protein>
<proteinExistence type="inferred from homology"/>
<evidence type="ECO:0000256" key="1">
    <source>
        <dbReference type="ARBA" id="ARBA00004141"/>
    </source>
</evidence>
<feature type="transmembrane region" description="Helical" evidence="7">
    <location>
        <begin position="339"/>
        <end position="357"/>
    </location>
</feature>
<feature type="transmembrane region" description="Helical" evidence="7">
    <location>
        <begin position="391"/>
        <end position="411"/>
    </location>
</feature>
<keyword evidence="4 7" id="KW-1133">Transmembrane helix</keyword>
<evidence type="ECO:0000256" key="2">
    <source>
        <dbReference type="ARBA" id="ARBA00006434"/>
    </source>
</evidence>
<reference evidence="8" key="1">
    <citation type="submission" date="2021-06" db="EMBL/GenBank/DDBJ databases">
        <title>44 bacteria genomes isolated from Dapeng, Shenzhen.</title>
        <authorList>
            <person name="Zheng W."/>
            <person name="Yu S."/>
            <person name="Huang Y."/>
        </authorList>
    </citation>
    <scope>NUCLEOTIDE SEQUENCE</scope>
    <source>
        <strain evidence="8">DP5N28-2</strain>
    </source>
</reference>
<dbReference type="AlphaFoldDB" id="A0A953HWQ1"/>
<feature type="transmembrane region" description="Helical" evidence="7">
    <location>
        <begin position="235"/>
        <end position="256"/>
    </location>
</feature>
<feature type="transmembrane region" description="Helical" evidence="7">
    <location>
        <begin position="582"/>
        <end position="601"/>
    </location>
</feature>
<feature type="transmembrane region" description="Helical" evidence="7">
    <location>
        <begin position="494"/>
        <end position="512"/>
    </location>
</feature>
<feature type="transmembrane region" description="Helical" evidence="7">
    <location>
        <begin position="45"/>
        <end position="66"/>
    </location>
</feature>
<name>A0A953HWQ1_9BACT</name>
<feature type="transmembrane region" description="Helical" evidence="7">
    <location>
        <begin position="186"/>
        <end position="204"/>
    </location>
</feature>
<comment type="caution">
    <text evidence="8">The sequence shown here is derived from an EMBL/GenBank/DDBJ whole genome shotgun (WGS) entry which is preliminary data.</text>
</comment>
<feature type="transmembrane region" description="Helical" evidence="7">
    <location>
        <begin position="78"/>
        <end position="95"/>
    </location>
</feature>
<dbReference type="EMBL" id="JAHVHU010000012">
    <property type="protein sequence ID" value="MBY5959178.1"/>
    <property type="molecule type" value="Genomic_DNA"/>
</dbReference>
<keyword evidence="3 7" id="KW-0812">Transmembrane</keyword>
<evidence type="ECO:0000256" key="5">
    <source>
        <dbReference type="ARBA" id="ARBA00023136"/>
    </source>
</evidence>
<keyword evidence="9" id="KW-1185">Reference proteome</keyword>
<dbReference type="Pfam" id="PF00474">
    <property type="entry name" value="SSF"/>
    <property type="match status" value="1"/>
</dbReference>
<dbReference type="Proteomes" id="UP000753961">
    <property type="component" value="Unassembled WGS sequence"/>
</dbReference>
<comment type="subcellular location">
    <subcellularLocation>
        <location evidence="1">Membrane</location>
        <topology evidence="1">Multi-pass membrane protein</topology>
    </subcellularLocation>
</comment>
<feature type="transmembrane region" description="Helical" evidence="7">
    <location>
        <begin position="450"/>
        <end position="469"/>
    </location>
</feature>
<gene>
    <name evidence="8" type="ORF">KUV50_13580</name>
</gene>
<dbReference type="GO" id="GO:0005886">
    <property type="term" value="C:plasma membrane"/>
    <property type="evidence" value="ECO:0007669"/>
    <property type="project" value="TreeGrafter"/>
</dbReference>
<evidence type="ECO:0000256" key="7">
    <source>
        <dbReference type="SAM" id="Phobius"/>
    </source>
</evidence>
<dbReference type="InterPro" id="IPR038377">
    <property type="entry name" value="Na/Glc_symporter_sf"/>
</dbReference>
<dbReference type="GO" id="GO:0005412">
    <property type="term" value="F:D-glucose:sodium symporter activity"/>
    <property type="evidence" value="ECO:0007669"/>
    <property type="project" value="TreeGrafter"/>
</dbReference>
<dbReference type="InterPro" id="IPR001734">
    <property type="entry name" value="Na/solute_symporter"/>
</dbReference>
<accession>A0A953HWQ1</accession>
<feature type="transmembrane region" description="Helical" evidence="7">
    <location>
        <begin position="417"/>
        <end position="438"/>
    </location>
</feature>
<organism evidence="8 9">
    <name type="scientific">Membranihabitans marinus</name>
    <dbReference type="NCBI Taxonomy" id="1227546"/>
    <lineage>
        <taxon>Bacteria</taxon>
        <taxon>Pseudomonadati</taxon>
        <taxon>Bacteroidota</taxon>
        <taxon>Saprospiria</taxon>
        <taxon>Saprospirales</taxon>
        <taxon>Saprospiraceae</taxon>
        <taxon>Membranihabitans</taxon>
    </lineage>
</organism>
<evidence type="ECO:0000256" key="4">
    <source>
        <dbReference type="ARBA" id="ARBA00022989"/>
    </source>
</evidence>
<dbReference type="RefSeq" id="WP_222580717.1">
    <property type="nucleotide sequence ID" value="NZ_JAHVHU010000012.1"/>
</dbReference>
<dbReference type="PANTHER" id="PTHR11819">
    <property type="entry name" value="SOLUTE CARRIER FAMILY 5"/>
    <property type="match status" value="1"/>
</dbReference>
<comment type="similarity">
    <text evidence="2 6">Belongs to the sodium:solute symporter (SSF) (TC 2.A.21) family.</text>
</comment>
<evidence type="ECO:0000313" key="8">
    <source>
        <dbReference type="EMBL" id="MBY5959178.1"/>
    </source>
</evidence>